<sequence length="451" mass="48795">MGITAHHVVPADRETVWEWHTRPGAVTRLSPTFIPMKPVQQAERLSDGTTIFSLPAGLKWVARHDLSGYHTGRRFTDVCINAPLKLLANWRHVHRFETLDDEPDATLITDEITTRAPASTLEPMLAYRQHQLIEDISFLNRLKTAGASEPLTIAMTGSRGHVGRALMAQLQTAGHTVIQLVRGNAQPGQRYWNPTRPARDLLERVHAVVHLAGEPLMGRFNDSHKNDIYNSRVAPTEKLAHIAASTDGMRAFVSASAVGYYGAAGSEAAIDETGPRGEGFLADTVAAWEKATAPATAAGIRVVNVRSGIALGSSSGVLPIFRAVSATGLSTRFGDGEFWMSWIALDDLTDIYFRALVDDQLSGPINATAPNPVTNSELSDTIARALKSPQLMPVPTFGPRILLGKEGAEELVMADQNVRPGALEAAGHTFRYPTLDVALAHELGTEKLYGA</sequence>
<dbReference type="Gene3D" id="3.40.50.720">
    <property type="entry name" value="NAD(P)-binding Rossmann-like Domain"/>
    <property type="match status" value="1"/>
</dbReference>
<evidence type="ECO:0000259" key="2">
    <source>
        <dbReference type="Pfam" id="PF01370"/>
    </source>
</evidence>
<dbReference type="CDD" id="cd07820">
    <property type="entry name" value="SRPBCC_3"/>
    <property type="match status" value="1"/>
</dbReference>
<accession>A0A1H9PFT9</accession>
<feature type="domain" description="DUF1731" evidence="3">
    <location>
        <begin position="394"/>
        <end position="441"/>
    </location>
</feature>
<evidence type="ECO:0000313" key="4">
    <source>
        <dbReference type="EMBL" id="SER47072.1"/>
    </source>
</evidence>
<dbReference type="SUPFAM" id="SSF51735">
    <property type="entry name" value="NAD(P)-binding Rossmann-fold domains"/>
    <property type="match status" value="1"/>
</dbReference>
<keyword evidence="5" id="KW-1185">Reference proteome</keyword>
<dbReference type="PANTHER" id="PTHR11092:SF0">
    <property type="entry name" value="EPIMERASE FAMILY PROTEIN SDR39U1"/>
    <property type="match status" value="1"/>
</dbReference>
<dbReference type="InterPro" id="IPR010099">
    <property type="entry name" value="SDR39U1"/>
</dbReference>
<dbReference type="Pfam" id="PF01370">
    <property type="entry name" value="Epimerase"/>
    <property type="match status" value="1"/>
</dbReference>
<evidence type="ECO:0000313" key="5">
    <source>
        <dbReference type="Proteomes" id="UP000198929"/>
    </source>
</evidence>
<evidence type="ECO:0000256" key="1">
    <source>
        <dbReference type="ARBA" id="ARBA00009353"/>
    </source>
</evidence>
<dbReference type="EMBL" id="FOGQ01000001">
    <property type="protein sequence ID" value="SER47072.1"/>
    <property type="molecule type" value="Genomic_DNA"/>
</dbReference>
<protein>
    <recommendedName>
        <fullName evidence="6">TIGR01777 family protein</fullName>
    </recommendedName>
</protein>
<dbReference type="Gene3D" id="3.30.530.20">
    <property type="match status" value="1"/>
</dbReference>
<dbReference type="InterPro" id="IPR001509">
    <property type="entry name" value="Epimerase_deHydtase"/>
</dbReference>
<dbReference type="PANTHER" id="PTHR11092">
    <property type="entry name" value="SUGAR NUCLEOTIDE EPIMERASE RELATED"/>
    <property type="match status" value="1"/>
</dbReference>
<dbReference type="NCBIfam" id="TIGR01777">
    <property type="entry name" value="yfcH"/>
    <property type="match status" value="1"/>
</dbReference>
<dbReference type="STRING" id="1121357.SAMN05661109_00332"/>
<dbReference type="InterPro" id="IPR013549">
    <property type="entry name" value="DUF1731"/>
</dbReference>
<evidence type="ECO:0008006" key="6">
    <source>
        <dbReference type="Google" id="ProtNLM"/>
    </source>
</evidence>
<dbReference type="InterPro" id="IPR036291">
    <property type="entry name" value="NAD(P)-bd_dom_sf"/>
</dbReference>
<dbReference type="SUPFAM" id="SSF55961">
    <property type="entry name" value="Bet v1-like"/>
    <property type="match status" value="1"/>
</dbReference>
<reference evidence="5" key="1">
    <citation type="submission" date="2016-10" db="EMBL/GenBank/DDBJ databases">
        <authorList>
            <person name="Varghese N."/>
            <person name="Submissions S."/>
        </authorList>
    </citation>
    <scope>NUCLEOTIDE SEQUENCE [LARGE SCALE GENOMIC DNA]</scope>
    <source>
        <strain evidence="5">DSM 20524</strain>
    </source>
</reference>
<feature type="domain" description="NAD-dependent epimerase/dehydratase" evidence="2">
    <location>
        <begin position="153"/>
        <end position="358"/>
    </location>
</feature>
<dbReference type="InterPro" id="IPR023393">
    <property type="entry name" value="START-like_dom_sf"/>
</dbReference>
<dbReference type="Proteomes" id="UP000198929">
    <property type="component" value="Unassembled WGS sequence"/>
</dbReference>
<evidence type="ECO:0000259" key="3">
    <source>
        <dbReference type="Pfam" id="PF08338"/>
    </source>
</evidence>
<organism evidence="4 5">
    <name type="scientific">Corynebacterium cystitidis DSM 20524</name>
    <dbReference type="NCBI Taxonomy" id="1121357"/>
    <lineage>
        <taxon>Bacteria</taxon>
        <taxon>Bacillati</taxon>
        <taxon>Actinomycetota</taxon>
        <taxon>Actinomycetes</taxon>
        <taxon>Mycobacteriales</taxon>
        <taxon>Corynebacteriaceae</taxon>
        <taxon>Corynebacterium</taxon>
    </lineage>
</organism>
<comment type="similarity">
    <text evidence="1">Belongs to the NAD(P)-dependent epimerase/dehydratase family. SDR39U1 subfamily.</text>
</comment>
<dbReference type="Pfam" id="PF08338">
    <property type="entry name" value="DUF1731"/>
    <property type="match status" value="1"/>
</dbReference>
<gene>
    <name evidence="4" type="ORF">SAMN05661109_00332</name>
</gene>
<proteinExistence type="inferred from homology"/>
<name>A0A1H9PFT9_9CORY</name>
<dbReference type="AlphaFoldDB" id="A0A1H9PFT9"/>